<keyword evidence="4" id="KW-1133">Transmembrane helix</keyword>
<dbReference type="SUPFAM" id="SSF69593">
    <property type="entry name" value="Glycerol-3-phosphate (1)-acyltransferase"/>
    <property type="match status" value="1"/>
</dbReference>
<dbReference type="Proteomes" id="UP001501565">
    <property type="component" value="Unassembled WGS sequence"/>
</dbReference>
<evidence type="ECO:0000259" key="5">
    <source>
        <dbReference type="SMART" id="SM00563"/>
    </source>
</evidence>
<evidence type="ECO:0000256" key="2">
    <source>
        <dbReference type="ARBA" id="ARBA00022679"/>
    </source>
</evidence>
<sequence length="260" mass="29317">MLPQSLFIRSVIFYLVVVVFSIIQNTLGLLIGLFLPYELRYKLIITTWTCGFIWLLKVICGVRYQVTGIDNIPEQPCLIASNHQSAWETFFLQSICTPQTQVIKRELLWIPFFGWAYSLLKPIAIDRGNRQQARAQIMEQGKQYLKTGIWVLIFPEGTRNPPTHLGSYAKSGATLAIEANVPVLPIAHNAGRYYINGGFIKYPGTIRVHIGPPISSKEKSPGQLTHELRNWTEHALKAIEGESKAASAITDHLHHNRTAL</sequence>
<feature type="transmembrane region" description="Helical" evidence="4">
    <location>
        <begin position="41"/>
        <end position="60"/>
    </location>
</feature>
<keyword evidence="4" id="KW-0812">Transmembrane</keyword>
<evidence type="ECO:0000256" key="3">
    <source>
        <dbReference type="ARBA" id="ARBA00023315"/>
    </source>
</evidence>
<dbReference type="PANTHER" id="PTHR10434:SF40">
    <property type="entry name" value="1-ACYL-SN-GLYCEROL-3-PHOSPHATE ACYLTRANSFERASE"/>
    <property type="match status" value="1"/>
</dbReference>
<proteinExistence type="predicted"/>
<keyword evidence="4" id="KW-0472">Membrane</keyword>
<evidence type="ECO:0000313" key="6">
    <source>
        <dbReference type="EMBL" id="GAA3942317.1"/>
    </source>
</evidence>
<reference evidence="7" key="1">
    <citation type="journal article" date="2019" name="Int. J. Syst. Evol. Microbiol.">
        <title>The Global Catalogue of Microorganisms (GCM) 10K type strain sequencing project: providing services to taxonomists for standard genome sequencing and annotation.</title>
        <authorList>
            <consortium name="The Broad Institute Genomics Platform"/>
            <consortium name="The Broad Institute Genome Sequencing Center for Infectious Disease"/>
            <person name="Wu L."/>
            <person name="Ma J."/>
        </authorList>
    </citation>
    <scope>NUCLEOTIDE SEQUENCE [LARGE SCALE GENOMIC DNA]</scope>
    <source>
        <strain evidence="7">JCM 17551</strain>
    </source>
</reference>
<dbReference type="PANTHER" id="PTHR10434">
    <property type="entry name" value="1-ACYL-SN-GLYCEROL-3-PHOSPHATE ACYLTRANSFERASE"/>
    <property type="match status" value="1"/>
</dbReference>
<dbReference type="GO" id="GO:0016746">
    <property type="term" value="F:acyltransferase activity"/>
    <property type="evidence" value="ECO:0007669"/>
    <property type="project" value="UniProtKB-KW"/>
</dbReference>
<evidence type="ECO:0000313" key="7">
    <source>
        <dbReference type="Proteomes" id="UP001501565"/>
    </source>
</evidence>
<feature type="domain" description="Phospholipid/glycerol acyltransferase" evidence="5">
    <location>
        <begin position="77"/>
        <end position="191"/>
    </location>
</feature>
<dbReference type="EMBL" id="BAABBN010000017">
    <property type="protein sequence ID" value="GAA3942317.1"/>
    <property type="molecule type" value="Genomic_DNA"/>
</dbReference>
<dbReference type="RefSeq" id="WP_344800697.1">
    <property type="nucleotide sequence ID" value="NZ_BAABBN010000017.1"/>
</dbReference>
<dbReference type="InterPro" id="IPR002123">
    <property type="entry name" value="Plipid/glycerol_acylTrfase"/>
</dbReference>
<protein>
    <submittedName>
        <fullName evidence="6">1-acyl-sn-glycerol-3-phosphate acyltransferase</fullName>
    </submittedName>
</protein>
<feature type="transmembrane region" description="Helical" evidence="4">
    <location>
        <begin position="12"/>
        <end position="35"/>
    </location>
</feature>
<accession>A0ABP7NBX3</accession>
<evidence type="ECO:0000256" key="4">
    <source>
        <dbReference type="SAM" id="Phobius"/>
    </source>
</evidence>
<keyword evidence="3 6" id="KW-0012">Acyltransferase</keyword>
<name>A0ABP7NBX3_9GAMM</name>
<organism evidence="6 7">
    <name type="scientific">Litoribacillus peritrichatus</name>
    <dbReference type="NCBI Taxonomy" id="718191"/>
    <lineage>
        <taxon>Bacteria</taxon>
        <taxon>Pseudomonadati</taxon>
        <taxon>Pseudomonadota</taxon>
        <taxon>Gammaproteobacteria</taxon>
        <taxon>Oceanospirillales</taxon>
        <taxon>Oceanospirillaceae</taxon>
        <taxon>Litoribacillus</taxon>
    </lineage>
</organism>
<evidence type="ECO:0000256" key="1">
    <source>
        <dbReference type="ARBA" id="ARBA00005189"/>
    </source>
</evidence>
<dbReference type="Pfam" id="PF01553">
    <property type="entry name" value="Acyltransferase"/>
    <property type="match status" value="1"/>
</dbReference>
<keyword evidence="2" id="KW-0808">Transferase</keyword>
<keyword evidence="7" id="KW-1185">Reference proteome</keyword>
<dbReference type="CDD" id="cd07989">
    <property type="entry name" value="LPLAT_AGPAT-like"/>
    <property type="match status" value="1"/>
</dbReference>
<comment type="caution">
    <text evidence="6">The sequence shown here is derived from an EMBL/GenBank/DDBJ whole genome shotgun (WGS) entry which is preliminary data.</text>
</comment>
<comment type="pathway">
    <text evidence="1">Lipid metabolism.</text>
</comment>
<gene>
    <name evidence="6" type="ORF">GCM10022277_42690</name>
</gene>
<dbReference type="SMART" id="SM00563">
    <property type="entry name" value="PlsC"/>
    <property type="match status" value="1"/>
</dbReference>